<gene>
    <name evidence="19" type="primary">ERLIN1</name>
</gene>
<feature type="region of interest" description="Disordered" evidence="16">
    <location>
        <begin position="326"/>
        <end position="355"/>
    </location>
</feature>
<feature type="signal peptide" evidence="17">
    <location>
        <begin position="1"/>
        <end position="18"/>
    </location>
</feature>
<dbReference type="InterPro" id="IPR001107">
    <property type="entry name" value="Band_7"/>
</dbReference>
<keyword evidence="17" id="KW-0732">Signal</keyword>
<keyword evidence="13" id="KW-0753">Steroid metabolism</keyword>
<accession>A0AAQ5WYM9</accession>
<feature type="compositionally biased region" description="Basic and acidic residues" evidence="16">
    <location>
        <begin position="346"/>
        <end position="355"/>
    </location>
</feature>
<keyword evidence="6" id="KW-0735">Signal-anchor</keyword>
<keyword evidence="5" id="KW-0256">Endoplasmic reticulum</keyword>
<dbReference type="GO" id="GO:0031625">
    <property type="term" value="F:ubiquitin protein ligase binding"/>
    <property type="evidence" value="ECO:0007669"/>
    <property type="project" value="InterPro"/>
</dbReference>
<dbReference type="GO" id="GO:0015485">
    <property type="term" value="F:cholesterol binding"/>
    <property type="evidence" value="ECO:0007669"/>
    <property type="project" value="TreeGrafter"/>
</dbReference>
<sequence length="355" mass="39687">MTMPHVGAVFAAIAGVMAIMLHSSIHKIEEGHLAVYYRGGALLTSPNGPGYHIMLPFITTYRSVQTTLQTDEIKNVPCGTSGGVMIYFDRIEVVNMLVPSAVPHLFDSLTVALALSSAVVDIVRNYTADYDKTLIFNKIHHELNQFCSVHTLQEVYIELFDIIDENLKTALQKDLNAMAPGLTIQAVRVTKPKIPEAIRRNFELMEAEKTRLLITAQTQKVVEKEAETERKKAIIEAQKVAQVAEIQFQQKVMEKETEKRISGIEDAAFLAREKAKADAEYYTAAKFAEANTLKLTPEYLELMKYQAIAANSKIYFGQDIPNMFVEGTNSPSKSARSPSLPNAEQDLFKMKPDRQ</sequence>
<evidence type="ECO:0000256" key="17">
    <source>
        <dbReference type="SAM" id="SignalP"/>
    </source>
</evidence>
<dbReference type="InterPro" id="IPR036013">
    <property type="entry name" value="Band_7/SPFH_dom_sf"/>
</dbReference>
<proteinExistence type="inferred from homology"/>
<dbReference type="Proteomes" id="UP001501940">
    <property type="component" value="Chromosome 16"/>
</dbReference>
<dbReference type="GO" id="GO:0005789">
    <property type="term" value="C:endoplasmic reticulum membrane"/>
    <property type="evidence" value="ECO:0007669"/>
    <property type="project" value="UniProtKB-SubCell"/>
</dbReference>
<keyword evidence="7" id="KW-1133">Transmembrane helix</keyword>
<evidence type="ECO:0000259" key="18">
    <source>
        <dbReference type="SMART" id="SM00244"/>
    </source>
</evidence>
<keyword evidence="10" id="KW-0472">Membrane</keyword>
<reference evidence="19" key="3">
    <citation type="submission" date="2025-09" db="UniProtKB">
        <authorList>
            <consortium name="Ensembl"/>
        </authorList>
    </citation>
    <scope>IDENTIFICATION</scope>
</reference>
<evidence type="ECO:0000256" key="6">
    <source>
        <dbReference type="ARBA" id="ARBA00022968"/>
    </source>
</evidence>
<comment type="subcellular location">
    <subcellularLocation>
        <location evidence="1">Endoplasmic reticulum membrane</location>
        <topology evidence="1">Single-pass type II membrane protein</topology>
    </subcellularLocation>
</comment>
<evidence type="ECO:0000256" key="11">
    <source>
        <dbReference type="ARBA" id="ARBA00023166"/>
    </source>
</evidence>
<reference evidence="19 20" key="1">
    <citation type="submission" date="2022-01" db="EMBL/GenBank/DDBJ databases">
        <title>A chromosome-scale genome assembly of the false clownfish, Amphiprion ocellaris.</title>
        <authorList>
            <person name="Ryu T."/>
        </authorList>
    </citation>
    <scope>NUCLEOTIDE SEQUENCE [LARGE SCALE GENOMIC DNA]</scope>
</reference>
<evidence type="ECO:0000256" key="9">
    <source>
        <dbReference type="ARBA" id="ARBA00023121"/>
    </source>
</evidence>
<evidence type="ECO:0000256" key="14">
    <source>
        <dbReference type="ARBA" id="ARBA00040567"/>
    </source>
</evidence>
<keyword evidence="3" id="KW-0153">Cholesterol metabolism</keyword>
<keyword evidence="4" id="KW-0812">Transmembrane</keyword>
<evidence type="ECO:0000256" key="1">
    <source>
        <dbReference type="ARBA" id="ARBA00004648"/>
    </source>
</evidence>
<dbReference type="CDD" id="cd03406">
    <property type="entry name" value="SPFH_like_u3"/>
    <property type="match status" value="1"/>
</dbReference>
<comment type="similarity">
    <text evidence="2">Belongs to the band 7/mec-2 family.</text>
</comment>
<keyword evidence="9" id="KW-0446">Lipid-binding</keyword>
<evidence type="ECO:0000256" key="3">
    <source>
        <dbReference type="ARBA" id="ARBA00022548"/>
    </source>
</evidence>
<keyword evidence="20" id="KW-1185">Reference proteome</keyword>
<evidence type="ECO:0000256" key="8">
    <source>
        <dbReference type="ARBA" id="ARBA00023098"/>
    </source>
</evidence>
<dbReference type="Gene3D" id="3.30.479.30">
    <property type="entry name" value="Band 7 domain"/>
    <property type="match status" value="1"/>
</dbReference>
<evidence type="ECO:0000256" key="15">
    <source>
        <dbReference type="ARBA" id="ARBA00041391"/>
    </source>
</evidence>
<feature type="chain" id="PRO_5044017526" description="Erlin-1" evidence="17">
    <location>
        <begin position="19"/>
        <end position="355"/>
    </location>
</feature>
<dbReference type="SMART" id="SM00244">
    <property type="entry name" value="PHB"/>
    <property type="match status" value="1"/>
</dbReference>
<organism evidence="19 20">
    <name type="scientific">Amphiprion ocellaris</name>
    <name type="common">Clown anemonefish</name>
    <dbReference type="NCBI Taxonomy" id="80972"/>
    <lineage>
        <taxon>Eukaryota</taxon>
        <taxon>Metazoa</taxon>
        <taxon>Chordata</taxon>
        <taxon>Craniata</taxon>
        <taxon>Vertebrata</taxon>
        <taxon>Euteleostomi</taxon>
        <taxon>Actinopterygii</taxon>
        <taxon>Neopterygii</taxon>
        <taxon>Teleostei</taxon>
        <taxon>Neoteleostei</taxon>
        <taxon>Acanthomorphata</taxon>
        <taxon>Ovalentaria</taxon>
        <taxon>Pomacentridae</taxon>
        <taxon>Amphiprion</taxon>
    </lineage>
</organism>
<reference evidence="19" key="2">
    <citation type="submission" date="2025-08" db="UniProtKB">
        <authorList>
            <consortium name="Ensembl"/>
        </authorList>
    </citation>
    <scope>IDENTIFICATION</scope>
</reference>
<evidence type="ECO:0000256" key="13">
    <source>
        <dbReference type="ARBA" id="ARBA00023221"/>
    </source>
</evidence>
<keyword evidence="11" id="KW-1207">Sterol metabolism</keyword>
<evidence type="ECO:0000256" key="2">
    <source>
        <dbReference type="ARBA" id="ARBA00008164"/>
    </source>
</evidence>
<dbReference type="InterPro" id="IPR033294">
    <property type="entry name" value="Erlin1/2"/>
</dbReference>
<keyword evidence="8" id="KW-0443">Lipid metabolism</keyword>
<protein>
    <recommendedName>
        <fullName evidence="14">Erlin-1</fullName>
    </recommendedName>
    <alternativeName>
        <fullName evidence="15">Endoplasmic reticulum lipid raft-associated protein 1</fullName>
    </alternativeName>
</protein>
<feature type="domain" description="Band 7" evidence="18">
    <location>
        <begin position="23"/>
        <end position="206"/>
    </location>
</feature>
<evidence type="ECO:0000256" key="4">
    <source>
        <dbReference type="ARBA" id="ARBA00022692"/>
    </source>
</evidence>
<feature type="compositionally biased region" description="Polar residues" evidence="16">
    <location>
        <begin position="327"/>
        <end position="342"/>
    </location>
</feature>
<dbReference type="Ensembl" id="ENSAOCT00000073291.1">
    <property type="protein sequence ID" value="ENSAOCP00000033294.1"/>
    <property type="gene ID" value="ENSAOCG00000029961.1"/>
</dbReference>
<dbReference type="GO" id="GO:0008203">
    <property type="term" value="P:cholesterol metabolic process"/>
    <property type="evidence" value="ECO:0007669"/>
    <property type="project" value="UniProtKB-KW"/>
</dbReference>
<keyword evidence="12" id="KW-0325">Glycoprotein</keyword>
<evidence type="ECO:0000313" key="19">
    <source>
        <dbReference type="Ensembl" id="ENSAOCP00000033294.1"/>
    </source>
</evidence>
<dbReference type="GO" id="GO:0032933">
    <property type="term" value="P:SREBP signaling pathway"/>
    <property type="evidence" value="ECO:0007669"/>
    <property type="project" value="TreeGrafter"/>
</dbReference>
<dbReference type="AlphaFoldDB" id="A0AAQ5WYM9"/>
<evidence type="ECO:0000256" key="5">
    <source>
        <dbReference type="ARBA" id="ARBA00022824"/>
    </source>
</evidence>
<dbReference type="Pfam" id="PF01145">
    <property type="entry name" value="Band_7"/>
    <property type="match status" value="1"/>
</dbReference>
<evidence type="ECO:0000256" key="16">
    <source>
        <dbReference type="SAM" id="MobiDB-lite"/>
    </source>
</evidence>
<dbReference type="PANTHER" id="PTHR15351:SF2">
    <property type="entry name" value="ERLIN-1"/>
    <property type="match status" value="1"/>
</dbReference>
<dbReference type="GeneTree" id="ENSGT00390000014666"/>
<evidence type="ECO:0000256" key="12">
    <source>
        <dbReference type="ARBA" id="ARBA00023180"/>
    </source>
</evidence>
<evidence type="ECO:0000256" key="10">
    <source>
        <dbReference type="ARBA" id="ARBA00023136"/>
    </source>
</evidence>
<evidence type="ECO:0000256" key="7">
    <source>
        <dbReference type="ARBA" id="ARBA00022989"/>
    </source>
</evidence>
<evidence type="ECO:0000313" key="20">
    <source>
        <dbReference type="Proteomes" id="UP001501940"/>
    </source>
</evidence>
<dbReference type="PANTHER" id="PTHR15351">
    <property type="entry name" value="ERLIN (ER LIPID RAFT ASSOCIATED PROTEIN) HOMOLOG"/>
    <property type="match status" value="1"/>
</dbReference>
<name>A0AAQ5WYM9_AMPOC</name>